<name>A0A5D3BX29_CUCMM</name>
<evidence type="ECO:0000313" key="2">
    <source>
        <dbReference type="Proteomes" id="UP000321947"/>
    </source>
</evidence>
<accession>A0A5D3BX29</accession>
<dbReference type="EMBL" id="SSTD01015369">
    <property type="protein sequence ID" value="TYK02786.1"/>
    <property type="molecule type" value="Genomic_DNA"/>
</dbReference>
<reference evidence="1 2" key="1">
    <citation type="submission" date="2019-08" db="EMBL/GenBank/DDBJ databases">
        <title>Draft genome sequences of two oriental melons (Cucumis melo L. var makuwa).</title>
        <authorList>
            <person name="Kwon S.-Y."/>
        </authorList>
    </citation>
    <scope>NUCLEOTIDE SEQUENCE [LARGE SCALE GENOMIC DNA]</scope>
    <source>
        <strain evidence="2">cv. Chang Bougi</strain>
        <tissue evidence="1">Leaf</tissue>
    </source>
</reference>
<dbReference type="AlphaFoldDB" id="A0A5D3BX29"/>
<protein>
    <submittedName>
        <fullName evidence="1">Ty3-gypsy retrotransposon protein</fullName>
    </submittedName>
</protein>
<organism evidence="1 2">
    <name type="scientific">Cucumis melo var. makuwa</name>
    <name type="common">Oriental melon</name>
    <dbReference type="NCBI Taxonomy" id="1194695"/>
    <lineage>
        <taxon>Eukaryota</taxon>
        <taxon>Viridiplantae</taxon>
        <taxon>Streptophyta</taxon>
        <taxon>Embryophyta</taxon>
        <taxon>Tracheophyta</taxon>
        <taxon>Spermatophyta</taxon>
        <taxon>Magnoliopsida</taxon>
        <taxon>eudicotyledons</taxon>
        <taxon>Gunneridae</taxon>
        <taxon>Pentapetalae</taxon>
        <taxon>rosids</taxon>
        <taxon>fabids</taxon>
        <taxon>Cucurbitales</taxon>
        <taxon>Cucurbitaceae</taxon>
        <taxon>Benincaseae</taxon>
        <taxon>Cucumis</taxon>
    </lineage>
</organism>
<gene>
    <name evidence="1" type="ORF">E5676_scaffold145G00450</name>
</gene>
<dbReference type="Proteomes" id="UP000321947">
    <property type="component" value="Unassembled WGS sequence"/>
</dbReference>
<comment type="caution">
    <text evidence="1">The sequence shown here is derived from an EMBL/GenBank/DDBJ whole genome shotgun (WGS) entry which is preliminary data.</text>
</comment>
<sequence length="222" mass="25004">MEATTKPEEFPSLGINDLLSLLREIKDTIIEILKNDDVSTISVAQMKAYNSCCISISISDEDLLLRSKLHNRPLFVSGYVWELKLNRILIDNGSGVNILSKSTINQLDISIKELSSSKLVNADTKPFSEVESHFVDAKFYTKSDDISEVVVAKDTYKLEQRMITTKKSNEVNAPNGREIEPTIQVKSEVPENKNMESFTTPLTKMDKGEAKRIEKEDVKAFL</sequence>
<evidence type="ECO:0000313" key="1">
    <source>
        <dbReference type="EMBL" id="TYK02786.1"/>
    </source>
</evidence>
<proteinExistence type="predicted"/>